<protein>
    <submittedName>
        <fullName evidence="2">Uncharacterized protein</fullName>
    </submittedName>
</protein>
<feature type="compositionally biased region" description="Acidic residues" evidence="1">
    <location>
        <begin position="60"/>
        <end position="106"/>
    </location>
</feature>
<dbReference type="Proteomes" id="UP000325690">
    <property type="component" value="Unassembled WGS sequence"/>
</dbReference>
<organism evidence="2 3">
    <name type="scientific">Mycolicibacterium phlei DSM 43239 = CCUG 21000</name>
    <dbReference type="NCBI Taxonomy" id="1226750"/>
    <lineage>
        <taxon>Bacteria</taxon>
        <taxon>Bacillati</taxon>
        <taxon>Actinomycetota</taxon>
        <taxon>Actinomycetes</taxon>
        <taxon>Mycobacteriales</taxon>
        <taxon>Mycobacteriaceae</taxon>
        <taxon>Mycolicibacterium</taxon>
    </lineage>
</organism>
<dbReference type="EMBL" id="ANBP01000001">
    <property type="protein sequence ID" value="KAB7760021.1"/>
    <property type="molecule type" value="Genomic_DNA"/>
</dbReference>
<dbReference type="InterPro" id="IPR010221">
    <property type="entry name" value="VCBS_dom"/>
</dbReference>
<keyword evidence="3" id="KW-1185">Reference proteome</keyword>
<feature type="compositionally biased region" description="Acidic residues" evidence="1">
    <location>
        <begin position="44"/>
        <end position="54"/>
    </location>
</feature>
<evidence type="ECO:0000313" key="2">
    <source>
        <dbReference type="EMBL" id="KAB7760021.1"/>
    </source>
</evidence>
<proteinExistence type="predicted"/>
<gene>
    <name evidence="2" type="ORF">MPHL21000_00310</name>
</gene>
<feature type="compositionally biased region" description="Low complexity" evidence="1">
    <location>
        <begin position="595"/>
        <end position="609"/>
    </location>
</feature>
<accession>A0A5N5VDI6</accession>
<sequence>MGALAVALGIGTAVATGHGIAVADTDDDASPTTSESEPAPSPDEAPDSAPEDTDTSGAEEPSEDFDDLDEDLEEILDDDFEPDDPAPVDTDDAPADADGVPVDDEPPAARITARIVEAAAESERAATTQLPELVDPAGVDEAPDAEKPFTTPEPTLTTAALTTAAVSTTAVNPARALTALPGTFLRVASTLITTVLRPFIGPLPAAPAQAPTLWAVLAWVRREFERTFFNSTPKIGYDATLNHQDPTGEVTGDLNVTDRDGDPVSITIVDGPQAGTVEINADGTFRYIPSAELAASGGTDRFVIRAGDSGPHFHGLLGLFGRGHTTTRTIEVTVAPVNSPPDTWHASIIAYDYTTGAVIGKVVEIDPDGTFTYTPTAEIRHAATSNTGPFTVDSITVVADDGRGGQITIEAPVPILGHNSAPDFSIEVIRTANHTSLITITVNDADGDSVRITVSTPQHGQLTGLPEDGVITVDGAGTVTLHYVPTGDLGSETLTFTFDDGHQGGQATVLVPLPESNLPPAGGEVIDVVTNPGTGVVSGRVVATDPDGDTVTYSGPTTSTLGGTVVLNSDGTFTYTPTSAIRHAAAANTDPRFGSSSPSPCRTPTTTRCGLPSTPNSHLRACPRTVCSLPTATAS</sequence>
<reference evidence="2 3" key="1">
    <citation type="submission" date="2012-10" db="EMBL/GenBank/DDBJ databases">
        <title>The draft sequence of the Mycobacterium pheli genome.</title>
        <authorList>
            <person name="Pettersson B.M.F."/>
            <person name="Das S."/>
            <person name="Dasgupta S."/>
            <person name="Bhattacharya A."/>
            <person name="Kirsebom L.A."/>
        </authorList>
    </citation>
    <scope>NUCLEOTIDE SEQUENCE [LARGE SCALE GENOMIC DNA]</scope>
    <source>
        <strain evidence="2 3">CCUG 21000</strain>
    </source>
</reference>
<name>A0A5N5VDI6_MYCPH</name>
<dbReference type="NCBIfam" id="TIGR01965">
    <property type="entry name" value="VCBS_repeat"/>
    <property type="match status" value="1"/>
</dbReference>
<dbReference type="AlphaFoldDB" id="A0A5N5VDI6"/>
<feature type="region of interest" description="Disordered" evidence="1">
    <location>
        <begin position="14"/>
        <end position="106"/>
    </location>
</feature>
<comment type="caution">
    <text evidence="2">The sequence shown here is derived from an EMBL/GenBank/DDBJ whole genome shotgun (WGS) entry which is preliminary data.</text>
</comment>
<evidence type="ECO:0000256" key="1">
    <source>
        <dbReference type="SAM" id="MobiDB-lite"/>
    </source>
</evidence>
<evidence type="ECO:0000313" key="3">
    <source>
        <dbReference type="Proteomes" id="UP000325690"/>
    </source>
</evidence>
<dbReference type="Pfam" id="PF17963">
    <property type="entry name" value="Big_9"/>
    <property type="match status" value="3"/>
</dbReference>
<feature type="region of interest" description="Disordered" evidence="1">
    <location>
        <begin position="588"/>
        <end position="615"/>
    </location>
</feature>